<evidence type="ECO:0000313" key="12">
    <source>
        <dbReference type="EMBL" id="KAK4278457.1"/>
    </source>
</evidence>
<dbReference type="GO" id="GO:0005506">
    <property type="term" value="F:iron ion binding"/>
    <property type="evidence" value="ECO:0007669"/>
    <property type="project" value="InterPro"/>
</dbReference>
<dbReference type="EMBL" id="JAWXYG010000003">
    <property type="protein sequence ID" value="KAK4278457.1"/>
    <property type="molecule type" value="Genomic_DNA"/>
</dbReference>
<sequence length="483" mass="55819">MNSFLLTIILFLILIFLLLTRTKQCSSSSSTRVPPGSLGFPIIGQSLSLLRSMRANTAEQWLQQRVNKYGSISKLNLFGKPTVFIYGQAANKFIFTEDRSTVANQQTQSIRMILGDRNLMELKGEDHKRVRGAIMQFLKPESLKRYVGKIDEKVRMHIQMYWDGKQHVKVLPLMKTLTFNIICSLLFGLERGKQRDRFLDCFQTMIEGMWSIPINLPFTRFNRSLRESSKIQKMLKELVQKKKIELTKQNNIIASSPQQDLITSLLCMRDEEGKEVITEKEILQNAMLVMVAGHDTSSVLITFLVRLLANEPAIFEAVLQEQEEIAKSKLASEPLTWEDVNKMKYTWRVANETLRMFPPIFGGFRMVVKDIEYGEYIIPKGWQIFWVTAMTHMDSNIFSEPSKFDPSRFENQSSLPPYNFIPFGGGQRICPGYEFARIETLVAIHFLVTRFTWKLCADNFFKRDPMPVPTQGLPIQIWPRKLS</sequence>
<dbReference type="GO" id="GO:0020037">
    <property type="term" value="F:heme binding"/>
    <property type="evidence" value="ECO:0007669"/>
    <property type="project" value="InterPro"/>
</dbReference>
<dbReference type="FunFam" id="1.10.630.10:FF:000022">
    <property type="entry name" value="Taxadiene 5-alpha hydroxylase"/>
    <property type="match status" value="1"/>
</dbReference>
<evidence type="ECO:0008006" key="14">
    <source>
        <dbReference type="Google" id="ProtNLM"/>
    </source>
</evidence>
<keyword evidence="8 9" id="KW-0408">Iron</keyword>
<evidence type="ECO:0000256" key="1">
    <source>
        <dbReference type="ARBA" id="ARBA00001971"/>
    </source>
</evidence>
<evidence type="ECO:0000256" key="9">
    <source>
        <dbReference type="PIRSR" id="PIRSR602401-1"/>
    </source>
</evidence>
<reference evidence="12" key="1">
    <citation type="submission" date="2023-10" db="EMBL/GenBank/DDBJ databases">
        <title>Chromosome-level genome of the transformable northern wattle, Acacia crassicarpa.</title>
        <authorList>
            <person name="Massaro I."/>
            <person name="Sinha N.R."/>
            <person name="Poethig S."/>
            <person name="Leichty A.R."/>
        </authorList>
    </citation>
    <scope>NUCLEOTIDE SEQUENCE</scope>
    <source>
        <strain evidence="12">Acra3RX</strain>
        <tissue evidence="12">Leaf</tissue>
    </source>
</reference>
<protein>
    <recommendedName>
        <fullName evidence="14">Cytochrome P450</fullName>
    </recommendedName>
</protein>
<accession>A0AAE1MWC7</accession>
<dbReference type="InterPro" id="IPR001128">
    <property type="entry name" value="Cyt_P450"/>
</dbReference>
<keyword evidence="13" id="KW-1185">Reference proteome</keyword>
<proteinExistence type="inferred from homology"/>
<keyword evidence="6" id="KW-1133">Transmembrane helix</keyword>
<dbReference type="AlphaFoldDB" id="A0AAE1MWC7"/>
<comment type="caution">
    <text evidence="12">The sequence shown here is derived from an EMBL/GenBank/DDBJ whole genome shotgun (WGS) entry which is preliminary data.</text>
</comment>
<evidence type="ECO:0000256" key="8">
    <source>
        <dbReference type="ARBA" id="ARBA00023004"/>
    </source>
</evidence>
<dbReference type="CDD" id="cd11043">
    <property type="entry name" value="CYP90-like"/>
    <property type="match status" value="1"/>
</dbReference>
<dbReference type="Pfam" id="PF00067">
    <property type="entry name" value="p450"/>
    <property type="match status" value="1"/>
</dbReference>
<organism evidence="12 13">
    <name type="scientific">Acacia crassicarpa</name>
    <name type="common">northern wattle</name>
    <dbReference type="NCBI Taxonomy" id="499986"/>
    <lineage>
        <taxon>Eukaryota</taxon>
        <taxon>Viridiplantae</taxon>
        <taxon>Streptophyta</taxon>
        <taxon>Embryophyta</taxon>
        <taxon>Tracheophyta</taxon>
        <taxon>Spermatophyta</taxon>
        <taxon>Magnoliopsida</taxon>
        <taxon>eudicotyledons</taxon>
        <taxon>Gunneridae</taxon>
        <taxon>Pentapetalae</taxon>
        <taxon>rosids</taxon>
        <taxon>fabids</taxon>
        <taxon>Fabales</taxon>
        <taxon>Fabaceae</taxon>
        <taxon>Caesalpinioideae</taxon>
        <taxon>mimosoid clade</taxon>
        <taxon>Acacieae</taxon>
        <taxon>Acacia</taxon>
    </lineage>
</organism>
<dbReference type="GO" id="GO:0004497">
    <property type="term" value="F:monooxygenase activity"/>
    <property type="evidence" value="ECO:0007669"/>
    <property type="project" value="UniProtKB-KW"/>
</dbReference>
<dbReference type="PRINTS" id="PR00463">
    <property type="entry name" value="EP450I"/>
</dbReference>
<dbReference type="GO" id="GO:0016705">
    <property type="term" value="F:oxidoreductase activity, acting on paired donors, with incorporation or reduction of molecular oxygen"/>
    <property type="evidence" value="ECO:0007669"/>
    <property type="project" value="InterPro"/>
</dbReference>
<evidence type="ECO:0000256" key="10">
    <source>
        <dbReference type="RuleBase" id="RU000461"/>
    </source>
</evidence>
<dbReference type="InterPro" id="IPR036396">
    <property type="entry name" value="Cyt_P450_sf"/>
</dbReference>
<evidence type="ECO:0000256" key="7">
    <source>
        <dbReference type="ARBA" id="ARBA00023002"/>
    </source>
</evidence>
<dbReference type="Gene3D" id="1.10.630.10">
    <property type="entry name" value="Cytochrome P450"/>
    <property type="match status" value="1"/>
</dbReference>
<dbReference type="PANTHER" id="PTHR24286">
    <property type="entry name" value="CYTOCHROME P450 26"/>
    <property type="match status" value="1"/>
</dbReference>
<keyword evidence="4" id="KW-0812">Transmembrane</keyword>
<comment type="similarity">
    <text evidence="3 10">Belongs to the cytochrome P450 family.</text>
</comment>
<keyword evidence="10" id="KW-0503">Monooxygenase</keyword>
<dbReference type="PROSITE" id="PS00086">
    <property type="entry name" value="CYTOCHROME_P450"/>
    <property type="match status" value="1"/>
</dbReference>
<keyword evidence="7 10" id="KW-0560">Oxidoreductase</keyword>
<dbReference type="InterPro" id="IPR017972">
    <property type="entry name" value="Cyt_P450_CS"/>
</dbReference>
<comment type="cofactor">
    <cofactor evidence="1 9">
        <name>heme</name>
        <dbReference type="ChEBI" id="CHEBI:30413"/>
    </cofactor>
</comment>
<dbReference type="SUPFAM" id="SSF48264">
    <property type="entry name" value="Cytochrome P450"/>
    <property type="match status" value="1"/>
</dbReference>
<dbReference type="PRINTS" id="PR00385">
    <property type="entry name" value="P450"/>
</dbReference>
<keyword evidence="5 9" id="KW-0479">Metal-binding</keyword>
<dbReference type="GO" id="GO:0016125">
    <property type="term" value="P:sterol metabolic process"/>
    <property type="evidence" value="ECO:0007669"/>
    <property type="project" value="TreeGrafter"/>
</dbReference>
<evidence type="ECO:0000256" key="11">
    <source>
        <dbReference type="SAM" id="SignalP"/>
    </source>
</evidence>
<dbReference type="Proteomes" id="UP001293593">
    <property type="component" value="Unassembled WGS sequence"/>
</dbReference>
<evidence type="ECO:0000256" key="2">
    <source>
        <dbReference type="ARBA" id="ARBA00004167"/>
    </source>
</evidence>
<evidence type="ECO:0000256" key="4">
    <source>
        <dbReference type="ARBA" id="ARBA00022692"/>
    </source>
</evidence>
<keyword evidence="11" id="KW-0732">Signal</keyword>
<gene>
    <name evidence="12" type="ORF">QN277_016300</name>
</gene>
<evidence type="ECO:0000256" key="5">
    <source>
        <dbReference type="ARBA" id="ARBA00022723"/>
    </source>
</evidence>
<dbReference type="GO" id="GO:0016020">
    <property type="term" value="C:membrane"/>
    <property type="evidence" value="ECO:0007669"/>
    <property type="project" value="UniProtKB-SubCell"/>
</dbReference>
<feature type="binding site" description="axial binding residue" evidence="9">
    <location>
        <position position="430"/>
    </location>
    <ligand>
        <name>heme</name>
        <dbReference type="ChEBI" id="CHEBI:30413"/>
    </ligand>
    <ligandPart>
        <name>Fe</name>
        <dbReference type="ChEBI" id="CHEBI:18248"/>
    </ligandPart>
</feature>
<keyword evidence="9 10" id="KW-0349">Heme</keyword>
<dbReference type="PANTHER" id="PTHR24286:SF190">
    <property type="entry name" value="CYTOCHROME P450"/>
    <property type="match status" value="1"/>
</dbReference>
<keyword evidence="6" id="KW-0472">Membrane</keyword>
<feature type="chain" id="PRO_5042209775" description="Cytochrome P450" evidence="11">
    <location>
        <begin position="23"/>
        <end position="483"/>
    </location>
</feature>
<dbReference type="InterPro" id="IPR002401">
    <property type="entry name" value="Cyt_P450_E_grp-I"/>
</dbReference>
<evidence type="ECO:0000256" key="3">
    <source>
        <dbReference type="ARBA" id="ARBA00010617"/>
    </source>
</evidence>
<comment type="subcellular location">
    <subcellularLocation>
        <location evidence="2">Membrane</location>
        <topology evidence="2">Single-pass membrane protein</topology>
    </subcellularLocation>
</comment>
<evidence type="ECO:0000256" key="6">
    <source>
        <dbReference type="ARBA" id="ARBA00022989"/>
    </source>
</evidence>
<feature type="signal peptide" evidence="11">
    <location>
        <begin position="1"/>
        <end position="22"/>
    </location>
</feature>
<evidence type="ECO:0000313" key="13">
    <source>
        <dbReference type="Proteomes" id="UP001293593"/>
    </source>
</evidence>
<name>A0AAE1MWC7_9FABA</name>